<comment type="similarity">
    <text evidence="2">Belongs to the metallo-dependent hydrolases superfamily. Peptidase M19 family.</text>
</comment>
<keyword evidence="2" id="KW-0378">Hydrolase</keyword>
<protein>
    <recommendedName>
        <fullName evidence="2">Dipeptidase</fullName>
        <ecNumber evidence="2">3.4.13.19</ecNumber>
    </recommendedName>
</protein>
<reference evidence="4" key="1">
    <citation type="submission" date="2022-10" db="EMBL/GenBank/DDBJ databases">
        <title>Tapping the CABI collections for fungal endophytes: first genome assemblies for Collariella, Neodidymelliopsis, Ascochyta clinopodiicola, Didymella pomorum, Didymosphaeria variabile, Neocosmospora piperis and Neocucurbitaria cava.</title>
        <authorList>
            <person name="Hill R."/>
        </authorList>
    </citation>
    <scope>NUCLEOTIDE SEQUENCE</scope>
    <source>
        <strain evidence="4">IMI 356815</strain>
    </source>
</reference>
<dbReference type="InterPro" id="IPR032466">
    <property type="entry name" value="Metal_Hydrolase"/>
</dbReference>
<dbReference type="GO" id="GO:0046872">
    <property type="term" value="F:metal ion binding"/>
    <property type="evidence" value="ECO:0007669"/>
    <property type="project" value="UniProtKB-UniRule"/>
</dbReference>
<organism evidence="4 5">
    <name type="scientific">Didymosphaeria variabile</name>
    <dbReference type="NCBI Taxonomy" id="1932322"/>
    <lineage>
        <taxon>Eukaryota</taxon>
        <taxon>Fungi</taxon>
        <taxon>Dikarya</taxon>
        <taxon>Ascomycota</taxon>
        <taxon>Pezizomycotina</taxon>
        <taxon>Dothideomycetes</taxon>
        <taxon>Pleosporomycetidae</taxon>
        <taxon>Pleosporales</taxon>
        <taxon>Massarineae</taxon>
        <taxon>Didymosphaeriaceae</taxon>
        <taxon>Didymosphaeria</taxon>
    </lineage>
</organism>
<keyword evidence="3" id="KW-1133">Transmembrane helix</keyword>
<dbReference type="InterPro" id="IPR008257">
    <property type="entry name" value="Pept_M19"/>
</dbReference>
<keyword evidence="3" id="KW-0812">Transmembrane</keyword>
<dbReference type="GO" id="GO:0006508">
    <property type="term" value="P:proteolysis"/>
    <property type="evidence" value="ECO:0007669"/>
    <property type="project" value="UniProtKB-KW"/>
</dbReference>
<keyword evidence="2" id="KW-0482">Metalloprotease</keyword>
<dbReference type="OrthoDB" id="445695at2759"/>
<keyword evidence="1 2" id="KW-0224">Dipeptidase</keyword>
<comment type="caution">
    <text evidence="4">The sequence shown here is derived from an EMBL/GenBank/DDBJ whole genome shotgun (WGS) entry which is preliminary data.</text>
</comment>
<keyword evidence="2" id="KW-0862">Zinc</keyword>
<comment type="cofactor">
    <cofactor evidence="2">
        <name>Zn(2+)</name>
        <dbReference type="ChEBI" id="CHEBI:29105"/>
    </cofactor>
</comment>
<keyword evidence="3" id="KW-0472">Membrane</keyword>
<dbReference type="RefSeq" id="XP_056066424.1">
    <property type="nucleotide sequence ID" value="XM_056219297.1"/>
</dbReference>
<accession>A0A9W9C6A4</accession>
<dbReference type="EMBL" id="JAPEUX010000008">
    <property type="protein sequence ID" value="KAJ4346624.1"/>
    <property type="molecule type" value="Genomic_DNA"/>
</dbReference>
<evidence type="ECO:0000256" key="3">
    <source>
        <dbReference type="SAM" id="Phobius"/>
    </source>
</evidence>
<name>A0A9W9C6A4_9PLEO</name>
<feature type="transmembrane region" description="Helical" evidence="3">
    <location>
        <begin position="7"/>
        <end position="26"/>
    </location>
</feature>
<dbReference type="AlphaFoldDB" id="A0A9W9C6A4"/>
<sequence length="453" mass="49628">MAKPSNLKAYTIALVLALPFVVWILWTTDSVNVASPKTPSQYLEGTIEARVNDILASTPLIDGHNDLAYFIRWAHNNRLYLDNFTQPFEGGTLGGEVDLRRLRQGLSGGAFWSTFADCPTEGYSLEYYAEALATTEAAIDVIHRIYTRYPDIFARPSNSSDALAIFKSGRIISPLAVEGLHLVGDSYTKLRSYHASGVRLITLTHNCHNSYADSALVMTDGKLGPSQPHWGGVSKAGQVLVREMNRLGVIVDLSHTSADTMRAALGAGNRDDDESERWEGTLAPPIFSHSSAFALCPHPRNIPDDVLQLLKEQDGVAMVTFSPDFVSCEWPDGHPVEGQLPQRVDANLTIPQIVRHMRYIGDLIGYEHVGIGSDFDGVPFVIEGLEDVSKYPSLVAEMLRQGISDEVARKIVGGNLLRVWGKVDEVAAQLQAEGALPAEDGLPPLDDPWRDDP</sequence>
<dbReference type="CDD" id="cd01301">
    <property type="entry name" value="rDP_like"/>
    <property type="match status" value="1"/>
</dbReference>
<dbReference type="GeneID" id="80914085"/>
<evidence type="ECO:0000313" key="5">
    <source>
        <dbReference type="Proteomes" id="UP001140513"/>
    </source>
</evidence>
<dbReference type="SUPFAM" id="SSF51556">
    <property type="entry name" value="Metallo-dependent hydrolases"/>
    <property type="match status" value="1"/>
</dbReference>
<dbReference type="Gene3D" id="3.20.20.140">
    <property type="entry name" value="Metal-dependent hydrolases"/>
    <property type="match status" value="1"/>
</dbReference>
<comment type="catalytic activity">
    <reaction evidence="2">
        <text>an L-aminoacyl-L-amino acid + H2O = 2 an L-alpha-amino acid</text>
        <dbReference type="Rhea" id="RHEA:48940"/>
        <dbReference type="ChEBI" id="CHEBI:15377"/>
        <dbReference type="ChEBI" id="CHEBI:59869"/>
        <dbReference type="ChEBI" id="CHEBI:77460"/>
        <dbReference type="EC" id="3.4.13.19"/>
    </reaction>
</comment>
<dbReference type="PANTHER" id="PTHR10443">
    <property type="entry name" value="MICROSOMAL DIPEPTIDASE"/>
    <property type="match status" value="1"/>
</dbReference>
<dbReference type="Pfam" id="PF01244">
    <property type="entry name" value="Peptidase_M19"/>
    <property type="match status" value="1"/>
</dbReference>
<dbReference type="Proteomes" id="UP001140513">
    <property type="component" value="Unassembled WGS sequence"/>
</dbReference>
<proteinExistence type="inferred from homology"/>
<evidence type="ECO:0000256" key="1">
    <source>
        <dbReference type="ARBA" id="ARBA00022997"/>
    </source>
</evidence>
<dbReference type="EC" id="3.4.13.19" evidence="2"/>
<keyword evidence="2" id="KW-0645">Protease</keyword>
<dbReference type="PANTHER" id="PTHR10443:SF12">
    <property type="entry name" value="DIPEPTIDASE"/>
    <property type="match status" value="1"/>
</dbReference>
<dbReference type="GO" id="GO:0070573">
    <property type="term" value="F:metallodipeptidase activity"/>
    <property type="evidence" value="ECO:0007669"/>
    <property type="project" value="InterPro"/>
</dbReference>
<keyword evidence="2" id="KW-0479">Metal-binding</keyword>
<evidence type="ECO:0000313" key="4">
    <source>
        <dbReference type="EMBL" id="KAJ4346624.1"/>
    </source>
</evidence>
<evidence type="ECO:0000256" key="2">
    <source>
        <dbReference type="RuleBase" id="RU341113"/>
    </source>
</evidence>
<gene>
    <name evidence="4" type="ORF">N0V89_010555</name>
</gene>
<keyword evidence="5" id="KW-1185">Reference proteome</keyword>
<dbReference type="PROSITE" id="PS51365">
    <property type="entry name" value="RENAL_DIPEPTIDASE_2"/>
    <property type="match status" value="1"/>
</dbReference>